<evidence type="ECO:0000313" key="3">
    <source>
        <dbReference type="Proteomes" id="UP000271162"/>
    </source>
</evidence>
<evidence type="ECO:0000259" key="1">
    <source>
        <dbReference type="SMART" id="SM00198"/>
    </source>
</evidence>
<dbReference type="SUPFAM" id="SSF55797">
    <property type="entry name" value="PR-1-like"/>
    <property type="match status" value="2"/>
</dbReference>
<dbReference type="WBParaSite" id="NBR_0001443301-mRNA-1">
    <property type="protein sequence ID" value="NBR_0001443301-mRNA-1"/>
    <property type="gene ID" value="NBR_0001443301"/>
</dbReference>
<name>A0A0N4YCX4_NIPBR</name>
<accession>A0A0N4YCX4</accession>
<dbReference type="AlphaFoldDB" id="A0A0N4YCX4"/>
<organism evidence="4">
    <name type="scientific">Nippostrongylus brasiliensis</name>
    <name type="common">Rat hookworm</name>
    <dbReference type="NCBI Taxonomy" id="27835"/>
    <lineage>
        <taxon>Eukaryota</taxon>
        <taxon>Metazoa</taxon>
        <taxon>Ecdysozoa</taxon>
        <taxon>Nematoda</taxon>
        <taxon>Chromadorea</taxon>
        <taxon>Rhabditida</taxon>
        <taxon>Rhabditina</taxon>
        <taxon>Rhabditomorpha</taxon>
        <taxon>Strongyloidea</taxon>
        <taxon>Heligmosomidae</taxon>
        <taxon>Nippostrongylus</taxon>
    </lineage>
</organism>
<dbReference type="STRING" id="27835.A0A0N4YCX4"/>
<dbReference type="EMBL" id="UYSL01021362">
    <property type="protein sequence ID" value="VDL78023.1"/>
    <property type="molecule type" value="Genomic_DNA"/>
</dbReference>
<dbReference type="Gene3D" id="3.40.33.10">
    <property type="entry name" value="CAP"/>
    <property type="match status" value="2"/>
</dbReference>
<dbReference type="Proteomes" id="UP000271162">
    <property type="component" value="Unassembled WGS sequence"/>
</dbReference>
<evidence type="ECO:0000313" key="4">
    <source>
        <dbReference type="WBParaSite" id="NBR_0001443301-mRNA-1"/>
    </source>
</evidence>
<protein>
    <submittedName>
        <fullName evidence="4">SCP domain-containing protein</fullName>
    </submittedName>
</protein>
<sequence>MIEYKLAKRHGKYQATMTSFLMLATLAAASVIPTCYSTLYESNFDCDDPKLKDDREKALKALNEVYDCDLEQMATVLASGCPGKAPNLKRAITFSRFNVNDKTIEDAIKDGSDTFFTKQVKWPKKNILPEVTVDYYPFATMVNANATAVGCYKEACDNSGAGAGTTVACFYDVPSRLAGGNIAKANGNRYPTAANMQKLKYDCTLEVQARNYARQCTNAGIGDIQIENFAQINSAQTDLNAIDQAIRYWWKQGTMADGIGVQQVMFKDKHKNSTVRFFTLLSWATMERVGCGVFNCNNVFNVACRFTPGGNYFNTVVYLKGAPASQCSAGTRVDATFSELCA</sequence>
<keyword evidence="3" id="KW-1185">Reference proteome</keyword>
<gene>
    <name evidence="2" type="ORF">NBR_LOCUS14434</name>
</gene>
<reference evidence="4" key="1">
    <citation type="submission" date="2017-02" db="UniProtKB">
        <authorList>
            <consortium name="WormBaseParasite"/>
        </authorList>
    </citation>
    <scope>IDENTIFICATION</scope>
</reference>
<dbReference type="PRINTS" id="PR00837">
    <property type="entry name" value="V5TPXLIKE"/>
</dbReference>
<reference evidence="2 3" key="2">
    <citation type="submission" date="2018-11" db="EMBL/GenBank/DDBJ databases">
        <authorList>
            <consortium name="Pathogen Informatics"/>
        </authorList>
    </citation>
    <scope>NUCLEOTIDE SEQUENCE [LARGE SCALE GENOMIC DNA]</scope>
</reference>
<dbReference type="SMART" id="SM00198">
    <property type="entry name" value="SCP"/>
    <property type="match status" value="1"/>
</dbReference>
<dbReference type="InterPro" id="IPR001283">
    <property type="entry name" value="CRISP-related"/>
</dbReference>
<dbReference type="Pfam" id="PF00188">
    <property type="entry name" value="CAP"/>
    <property type="match status" value="1"/>
</dbReference>
<feature type="domain" description="SCP" evidence="1">
    <location>
        <begin position="161"/>
        <end position="314"/>
    </location>
</feature>
<proteinExistence type="predicted"/>
<dbReference type="PANTHER" id="PTHR10334">
    <property type="entry name" value="CYSTEINE-RICH SECRETORY PROTEIN-RELATED"/>
    <property type="match status" value="1"/>
</dbReference>
<dbReference type="CDD" id="cd05380">
    <property type="entry name" value="CAP_euk"/>
    <property type="match status" value="1"/>
</dbReference>
<evidence type="ECO:0000313" key="2">
    <source>
        <dbReference type="EMBL" id="VDL78023.1"/>
    </source>
</evidence>
<dbReference type="InterPro" id="IPR035940">
    <property type="entry name" value="CAP_sf"/>
</dbReference>
<dbReference type="InterPro" id="IPR014044">
    <property type="entry name" value="CAP_dom"/>
</dbReference>